<evidence type="ECO:0000256" key="4">
    <source>
        <dbReference type="ARBA" id="ARBA00023027"/>
    </source>
</evidence>
<dbReference type="InterPro" id="IPR000683">
    <property type="entry name" value="Gfo/Idh/MocA-like_OxRdtase_N"/>
</dbReference>
<keyword evidence="5" id="KW-0326">Glycosidase</keyword>
<dbReference type="RefSeq" id="WP_157477185.1">
    <property type="nucleotide sequence ID" value="NZ_CP046566.1"/>
</dbReference>
<dbReference type="Pfam" id="PF01408">
    <property type="entry name" value="GFO_IDH_MocA"/>
    <property type="match status" value="1"/>
</dbReference>
<dbReference type="EMBL" id="CP046566">
    <property type="protein sequence ID" value="QGW27422.1"/>
    <property type="molecule type" value="Genomic_DNA"/>
</dbReference>
<dbReference type="GO" id="GO:0016798">
    <property type="term" value="F:hydrolase activity, acting on glycosyl bonds"/>
    <property type="evidence" value="ECO:0007669"/>
    <property type="project" value="UniProtKB-KW"/>
</dbReference>
<dbReference type="InterPro" id="IPR050463">
    <property type="entry name" value="Gfo/Idh/MocA_oxidrdct_glycsds"/>
</dbReference>
<gene>
    <name evidence="9" type="ORF">GLV81_04315</name>
</gene>
<evidence type="ECO:0000256" key="3">
    <source>
        <dbReference type="ARBA" id="ARBA00022801"/>
    </source>
</evidence>
<dbReference type="KEGG" id="fls:GLV81_04315"/>
<evidence type="ECO:0000313" key="10">
    <source>
        <dbReference type="Proteomes" id="UP000426027"/>
    </source>
</evidence>
<dbReference type="Gene3D" id="3.40.50.720">
    <property type="entry name" value="NAD(P)-binding Rossmann-like Domain"/>
    <property type="match status" value="1"/>
</dbReference>
<dbReference type="PANTHER" id="PTHR43818">
    <property type="entry name" value="BCDNA.GH03377"/>
    <property type="match status" value="1"/>
</dbReference>
<evidence type="ECO:0000313" key="9">
    <source>
        <dbReference type="EMBL" id="QGW27422.1"/>
    </source>
</evidence>
<accession>A0A6I6GKJ3</accession>
<dbReference type="Proteomes" id="UP000426027">
    <property type="component" value="Chromosome"/>
</dbReference>
<dbReference type="GO" id="GO:0000166">
    <property type="term" value="F:nucleotide binding"/>
    <property type="evidence" value="ECO:0007669"/>
    <property type="project" value="InterPro"/>
</dbReference>
<keyword evidence="6" id="KW-0732">Signal</keyword>
<keyword evidence="3" id="KW-0378">Hydrolase</keyword>
<evidence type="ECO:0000256" key="2">
    <source>
        <dbReference type="ARBA" id="ARBA00009329"/>
    </source>
</evidence>
<dbReference type="PANTHER" id="PTHR43818:SF1">
    <property type="entry name" value="GLYCOSYL HYDROLASE FAMILY 109 PROTEIN"/>
    <property type="match status" value="1"/>
</dbReference>
<evidence type="ECO:0000259" key="7">
    <source>
        <dbReference type="Pfam" id="PF01408"/>
    </source>
</evidence>
<dbReference type="Pfam" id="PF21252">
    <property type="entry name" value="Glyco_hydro_109_C"/>
    <property type="match status" value="1"/>
</dbReference>
<comment type="cofactor">
    <cofactor evidence="1">
        <name>NAD(+)</name>
        <dbReference type="ChEBI" id="CHEBI:57540"/>
    </cofactor>
</comment>
<dbReference type="PROSITE" id="PS51318">
    <property type="entry name" value="TAT"/>
    <property type="match status" value="1"/>
</dbReference>
<dbReference type="SUPFAM" id="SSF51735">
    <property type="entry name" value="NAD(P)-binding Rossmann-fold domains"/>
    <property type="match status" value="1"/>
</dbReference>
<reference evidence="9 10" key="1">
    <citation type="submission" date="2019-11" db="EMBL/GenBank/DDBJ databases">
        <authorList>
            <person name="Im W.T."/>
        </authorList>
    </citation>
    <scope>NUCLEOTIDE SEQUENCE [LARGE SCALE GENOMIC DNA]</scope>
    <source>
        <strain evidence="9 10">SB-02</strain>
    </source>
</reference>
<name>A0A6I6GKJ3_9BACT</name>
<proteinExistence type="inferred from homology"/>
<protein>
    <submittedName>
        <fullName evidence="9">Gfo/Idh/MocA family oxidoreductase</fullName>
    </submittedName>
</protein>
<dbReference type="Gene3D" id="3.30.360.10">
    <property type="entry name" value="Dihydrodipicolinate Reductase, domain 2"/>
    <property type="match status" value="1"/>
</dbReference>
<feature type="domain" description="Gfo/Idh/MocA-like oxidoreductase N-terminal" evidence="7">
    <location>
        <begin position="39"/>
        <end position="161"/>
    </location>
</feature>
<dbReference type="AlphaFoldDB" id="A0A6I6GKJ3"/>
<dbReference type="InterPro" id="IPR036291">
    <property type="entry name" value="NAD(P)-bd_dom_sf"/>
</dbReference>
<keyword evidence="10" id="KW-1185">Reference proteome</keyword>
<feature type="domain" description="Glycosyl hydrolase 109 C-terminal" evidence="8">
    <location>
        <begin position="176"/>
        <end position="364"/>
    </location>
</feature>
<feature type="chain" id="PRO_5026285011" evidence="6">
    <location>
        <begin position="31"/>
        <end position="462"/>
    </location>
</feature>
<dbReference type="InterPro" id="IPR049303">
    <property type="entry name" value="Glyco_hydro_109_C"/>
</dbReference>
<evidence type="ECO:0000259" key="8">
    <source>
        <dbReference type="Pfam" id="PF21252"/>
    </source>
</evidence>
<keyword evidence="4" id="KW-0520">NAD</keyword>
<evidence type="ECO:0000256" key="5">
    <source>
        <dbReference type="ARBA" id="ARBA00023295"/>
    </source>
</evidence>
<evidence type="ECO:0000256" key="6">
    <source>
        <dbReference type="SAM" id="SignalP"/>
    </source>
</evidence>
<feature type="signal peptide" evidence="6">
    <location>
        <begin position="1"/>
        <end position="30"/>
    </location>
</feature>
<dbReference type="InterPro" id="IPR006311">
    <property type="entry name" value="TAT_signal"/>
</dbReference>
<organism evidence="9 10">
    <name type="scientific">Phnomibacter ginsenosidimutans</name>
    <dbReference type="NCBI Taxonomy" id="2676868"/>
    <lineage>
        <taxon>Bacteria</taxon>
        <taxon>Pseudomonadati</taxon>
        <taxon>Bacteroidota</taxon>
        <taxon>Chitinophagia</taxon>
        <taxon>Chitinophagales</taxon>
        <taxon>Chitinophagaceae</taxon>
        <taxon>Phnomibacter</taxon>
    </lineage>
</organism>
<comment type="similarity">
    <text evidence="2">Belongs to the Gfo/Idh/MocA family. Glycosyl hydrolase 109 subfamily.</text>
</comment>
<evidence type="ECO:0000256" key="1">
    <source>
        <dbReference type="ARBA" id="ARBA00001911"/>
    </source>
</evidence>
<sequence length="462" mass="51711">MKKSVSRRRFVQQISLSAAAAGLLQTSAIAQPFESSKKIRLGFIGVGARGRLHMSEMMKRSDTEINAIADPDASSIAKALAVAKQQNKKEPAVYSKGDEDFLKLLQRDDIDAVIIASPWSWHLPQSLAAMKAGIAVGLEVSGADRLQDCWDFIDTYEETKTPIMIMENVCYRRDIMAILNMVQQDRFGELLHLQGGYQHDLRAELFNTESPCCNGVEFGEKALGSAKWRTEQYVKRNGEIYPTHQLGPIATMININRGNRLTKLSSIASKARGMNRYVAMNPKGGPNHPNAKLKFNLGDIVTTQIQTVNGETIVLTHDTSSPRPYNLGFKIQGTNGLWQDFHEGEPDQGMIFFEDKSPKHTWENPKKYIEQYDHPLWQKYAKQAEGAGHGGMDFFVANAFIESLKNKVPFPLDIYDLATWYSITPLSEASIALGGQLVEIPDFTRGKWKTRAPFASFNSRSF</sequence>